<dbReference type="InterPro" id="IPR000626">
    <property type="entry name" value="Ubiquitin-like_dom"/>
</dbReference>
<dbReference type="Gene3D" id="3.10.20.90">
    <property type="entry name" value="Phosphatidylinositol 3-kinase Catalytic Subunit, Chain A, domain 1"/>
    <property type="match status" value="1"/>
</dbReference>
<dbReference type="SUPFAM" id="SSF54236">
    <property type="entry name" value="Ubiquitin-like"/>
    <property type="match status" value="1"/>
</dbReference>
<reference evidence="2" key="1">
    <citation type="journal article" date="2017" name="Science">
        <title>Giant viruses with an expanded complement of translation system components.</title>
        <authorList>
            <person name="Schulz F."/>
            <person name="Yutin N."/>
            <person name="Ivanova N.N."/>
            <person name="Ortega D.R."/>
            <person name="Lee T.K."/>
            <person name="Vierheilig J."/>
            <person name="Daims H."/>
            <person name="Horn M."/>
            <person name="Wagner M."/>
            <person name="Jensen G.J."/>
            <person name="Kyrpides N.C."/>
            <person name="Koonin E.V."/>
            <person name="Woyke T."/>
        </authorList>
    </citation>
    <scope>NUCLEOTIDE SEQUENCE</scope>
    <source>
        <strain evidence="2">CTV1</strain>
    </source>
</reference>
<dbReference type="SMART" id="SM00213">
    <property type="entry name" value="UBQ"/>
    <property type="match status" value="1"/>
</dbReference>
<dbReference type="PRINTS" id="PR00348">
    <property type="entry name" value="UBIQUITIN"/>
</dbReference>
<organism evidence="2">
    <name type="scientific">Catovirus CTV1</name>
    <dbReference type="NCBI Taxonomy" id="1977631"/>
    <lineage>
        <taxon>Viruses</taxon>
        <taxon>Varidnaviria</taxon>
        <taxon>Bamfordvirae</taxon>
        <taxon>Nucleocytoviricota</taxon>
        <taxon>Megaviricetes</taxon>
        <taxon>Imitervirales</taxon>
        <taxon>Mimiviridae</taxon>
        <taxon>Klosneuvirinae</taxon>
        <taxon>Catovirus</taxon>
    </lineage>
</organism>
<feature type="domain" description="Ubiquitin-like" evidence="1">
    <location>
        <begin position="130"/>
        <end position="206"/>
    </location>
</feature>
<dbReference type="PROSITE" id="PS50053">
    <property type="entry name" value="UBIQUITIN_2"/>
    <property type="match status" value="1"/>
</dbReference>
<gene>
    <name evidence="2" type="ORF">Catovirus_2_71</name>
</gene>
<dbReference type="PANTHER" id="PTHR10666">
    <property type="entry name" value="UBIQUITIN"/>
    <property type="match status" value="1"/>
</dbReference>
<dbReference type="InterPro" id="IPR050158">
    <property type="entry name" value="Ubiquitin_ubiquitin-like"/>
</dbReference>
<evidence type="ECO:0000259" key="1">
    <source>
        <dbReference type="PROSITE" id="PS50053"/>
    </source>
</evidence>
<protein>
    <submittedName>
        <fullName evidence="2">Ubiquitin family protein</fullName>
    </submittedName>
</protein>
<dbReference type="Pfam" id="PF00240">
    <property type="entry name" value="ubiquitin"/>
    <property type="match status" value="1"/>
</dbReference>
<evidence type="ECO:0000313" key="2">
    <source>
        <dbReference type="EMBL" id="ARF09122.1"/>
    </source>
</evidence>
<accession>A0A1V0SBP3</accession>
<sequence>MRLMLYFMTQLYTNIPIGSNHGLIEVSTLTGTKIHMIYNIKKTTMKSVMESFFDNYSCNSVETKDLQLYYPDNNMALDLVDVEMLAKDFFKNNINSLVLRTRLNLYHTPIIREVYDKKYLEKRFESKQLITIFVKLLTSKEIELQVPSDLTTFELKSHIQHIEGIPADHQGRIVFAGKQLEDDTTLEHYNIKNDSVLHIILRLRGGMFHETSGKNGNYEPLKSTIIYVD</sequence>
<dbReference type="InterPro" id="IPR019956">
    <property type="entry name" value="Ubiquitin_dom"/>
</dbReference>
<dbReference type="InterPro" id="IPR029071">
    <property type="entry name" value="Ubiquitin-like_domsf"/>
</dbReference>
<proteinExistence type="predicted"/>
<name>A0A1V0SBP3_9VIRU</name>
<dbReference type="EMBL" id="KY684084">
    <property type="protein sequence ID" value="ARF09122.1"/>
    <property type="molecule type" value="Genomic_DNA"/>
</dbReference>